<organism evidence="2 3">
    <name type="scientific">Adineta steineri</name>
    <dbReference type="NCBI Taxonomy" id="433720"/>
    <lineage>
        <taxon>Eukaryota</taxon>
        <taxon>Metazoa</taxon>
        <taxon>Spiralia</taxon>
        <taxon>Gnathifera</taxon>
        <taxon>Rotifera</taxon>
        <taxon>Eurotatoria</taxon>
        <taxon>Bdelloidea</taxon>
        <taxon>Adinetida</taxon>
        <taxon>Adinetidae</taxon>
        <taxon>Adineta</taxon>
    </lineage>
</organism>
<feature type="region of interest" description="Disordered" evidence="1">
    <location>
        <begin position="1"/>
        <end position="23"/>
    </location>
</feature>
<dbReference type="Proteomes" id="UP000663868">
    <property type="component" value="Unassembled WGS sequence"/>
</dbReference>
<reference evidence="2" key="1">
    <citation type="submission" date="2021-02" db="EMBL/GenBank/DDBJ databases">
        <authorList>
            <person name="Nowell W R."/>
        </authorList>
    </citation>
    <scope>NUCLEOTIDE SEQUENCE</scope>
</reference>
<comment type="caution">
    <text evidence="2">The sequence shown here is derived from an EMBL/GenBank/DDBJ whole genome shotgun (WGS) entry which is preliminary data.</text>
</comment>
<feature type="non-terminal residue" evidence="2">
    <location>
        <position position="298"/>
    </location>
</feature>
<evidence type="ECO:0000256" key="1">
    <source>
        <dbReference type="SAM" id="MobiDB-lite"/>
    </source>
</evidence>
<gene>
    <name evidence="2" type="ORF">KXQ929_LOCUS42698</name>
</gene>
<dbReference type="AlphaFoldDB" id="A0A820ENH4"/>
<evidence type="ECO:0000313" key="3">
    <source>
        <dbReference type="Proteomes" id="UP000663868"/>
    </source>
</evidence>
<feature type="region of interest" description="Disordered" evidence="1">
    <location>
        <begin position="100"/>
        <end position="128"/>
    </location>
</feature>
<dbReference type="EMBL" id="CAJOBB010010680">
    <property type="protein sequence ID" value="CAF4248967.1"/>
    <property type="molecule type" value="Genomic_DNA"/>
</dbReference>
<feature type="compositionally biased region" description="Basic and acidic residues" evidence="1">
    <location>
        <begin position="103"/>
        <end position="112"/>
    </location>
</feature>
<protein>
    <submittedName>
        <fullName evidence="2">Uncharacterized protein</fullName>
    </submittedName>
</protein>
<name>A0A820ENH4_9BILA</name>
<proteinExistence type="predicted"/>
<sequence length="298" mass="34510">MIDATRRNNETAEQHQSRLNQQQMIDTTRRNNETAEQHQSRLNQQQMIDATRRNNETAEQHQSRLNQQQMIDATRRNNETVEQHRSRLDKQQVINITNINNETAEKKTERVRSISQRRQQRRVEKKNNPAAKIWPAAISQKVKENCLSEFNKRMSMDSLREQICVACNSRHNEKTMHNVLLSNINDGLLKPHQSLHEMIPGIRSANAQDTDFDGEMIFSNKQDEFQQFSRFSENSYFSGCHGTTTHKNSTYFISNGRILYRDGLLQGESSSGADCRMCHECWLAVSKGKISKFSPANG</sequence>
<feature type="compositionally biased region" description="Basic and acidic residues" evidence="1">
    <location>
        <begin position="1"/>
        <end position="16"/>
    </location>
</feature>
<evidence type="ECO:0000313" key="2">
    <source>
        <dbReference type="EMBL" id="CAF4248967.1"/>
    </source>
</evidence>
<accession>A0A820ENH4</accession>